<keyword evidence="7" id="KW-0594">Phospholipid biosynthesis</keyword>
<proteinExistence type="inferred from homology"/>
<dbReference type="InterPro" id="IPR050187">
    <property type="entry name" value="Lipid_Phosphate_FormReg"/>
</dbReference>
<dbReference type="Gene3D" id="3.40.50.10330">
    <property type="entry name" value="Probable inorganic polyphosphate/atp-NAD kinase, domain 1"/>
    <property type="match status" value="1"/>
</dbReference>
<dbReference type="RefSeq" id="WP_092605618.1">
    <property type="nucleotide sequence ID" value="NZ_FMYF01000001.1"/>
</dbReference>
<evidence type="ECO:0000256" key="2">
    <source>
        <dbReference type="ARBA" id="ARBA00005983"/>
    </source>
</evidence>
<dbReference type="GO" id="GO:0008654">
    <property type="term" value="P:phospholipid biosynthetic process"/>
    <property type="evidence" value="ECO:0007669"/>
    <property type="project" value="UniProtKB-KW"/>
</dbReference>
<dbReference type="PANTHER" id="PTHR12358">
    <property type="entry name" value="SPHINGOSINE KINASE"/>
    <property type="match status" value="1"/>
</dbReference>
<dbReference type="PANTHER" id="PTHR12358:SF54">
    <property type="entry name" value="SPHINGOSINE KINASE RELATED PROTEIN"/>
    <property type="match status" value="1"/>
</dbReference>
<comment type="cofactor">
    <cofactor evidence="1">
        <name>Mg(2+)</name>
        <dbReference type="ChEBI" id="CHEBI:18420"/>
    </cofactor>
</comment>
<keyword evidence="8" id="KW-1208">Phospholipid metabolism</keyword>
<comment type="similarity">
    <text evidence="2">Belongs to the diacylglycerol/lipid kinase family.</text>
</comment>
<evidence type="ECO:0000256" key="3">
    <source>
        <dbReference type="ARBA" id="ARBA00022679"/>
    </source>
</evidence>
<name>A0A1G6GDE6_9ACTN</name>
<keyword evidence="6" id="KW-0067">ATP-binding</keyword>
<dbReference type="EMBL" id="FMYF01000001">
    <property type="protein sequence ID" value="SDB80017.1"/>
    <property type="molecule type" value="Genomic_DNA"/>
</dbReference>
<dbReference type="Pfam" id="PF19279">
    <property type="entry name" value="YegS_C"/>
    <property type="match status" value="1"/>
</dbReference>
<dbReference type="GO" id="GO:0005524">
    <property type="term" value="F:ATP binding"/>
    <property type="evidence" value="ECO:0007669"/>
    <property type="project" value="UniProtKB-KW"/>
</dbReference>
<dbReference type="InterPro" id="IPR016064">
    <property type="entry name" value="NAD/diacylglycerol_kinase_sf"/>
</dbReference>
<evidence type="ECO:0000313" key="12">
    <source>
        <dbReference type="Proteomes" id="UP000199086"/>
    </source>
</evidence>
<evidence type="ECO:0000256" key="9">
    <source>
        <dbReference type="SAM" id="MobiDB-lite"/>
    </source>
</evidence>
<evidence type="ECO:0000256" key="4">
    <source>
        <dbReference type="ARBA" id="ARBA00022741"/>
    </source>
</evidence>
<dbReference type="InterPro" id="IPR001206">
    <property type="entry name" value="Diacylglycerol_kinase_cat_dom"/>
</dbReference>
<evidence type="ECO:0000259" key="10">
    <source>
        <dbReference type="PROSITE" id="PS50146"/>
    </source>
</evidence>
<keyword evidence="5 11" id="KW-0418">Kinase</keyword>
<keyword evidence="3" id="KW-0808">Transferase</keyword>
<evidence type="ECO:0000256" key="7">
    <source>
        <dbReference type="ARBA" id="ARBA00023209"/>
    </source>
</evidence>
<dbReference type="OrthoDB" id="3171056at2"/>
<dbReference type="STRING" id="1577474.GA0111570_101291"/>
<keyword evidence="7" id="KW-0443">Lipid metabolism</keyword>
<evidence type="ECO:0000256" key="5">
    <source>
        <dbReference type="ARBA" id="ARBA00022777"/>
    </source>
</evidence>
<dbReference type="InterPro" id="IPR017438">
    <property type="entry name" value="ATP-NAD_kinase_N"/>
</dbReference>
<dbReference type="InterPro" id="IPR045540">
    <property type="entry name" value="YegS/DAGK_C"/>
</dbReference>
<dbReference type="SUPFAM" id="SSF111331">
    <property type="entry name" value="NAD kinase/diacylglycerol kinase-like"/>
    <property type="match status" value="1"/>
</dbReference>
<sequence>MSAGGIDLTTVRETRVGLVLNPRGRLAERARRELDRVLASAAAPPALVLRTTVARPGADQARELLRAGVDLVVVAGGDGTVREVVSVLAGSGIPLGILPTGTANLFARNLGLGRGPARAARTALAGRELVLDVGRARVRTTKDPTRWQGPLTFLVMAGIGRDARAVEATGLRLKRALGWVAYLAAGIGEALRRPLPMLVDLDGRPRRTRTWTVLFGNCPRIPGGIAVFPRARPDDGQLDTLEVALRSPFDWLAVAAFGVFGRPRRVRALSYGRTSHARVTPEQPVAVQLDGDVVAGVLELEVGVDAHALLVRTPLPRHRSQRRRAVGRRWPLPGSVPRRSRG</sequence>
<evidence type="ECO:0000313" key="11">
    <source>
        <dbReference type="EMBL" id="SDB80017.1"/>
    </source>
</evidence>
<dbReference type="Pfam" id="PF00781">
    <property type="entry name" value="DAGK_cat"/>
    <property type="match status" value="1"/>
</dbReference>
<dbReference type="SMART" id="SM00046">
    <property type="entry name" value="DAGKc"/>
    <property type="match status" value="1"/>
</dbReference>
<dbReference type="PROSITE" id="PS50146">
    <property type="entry name" value="DAGK"/>
    <property type="match status" value="1"/>
</dbReference>
<keyword evidence="12" id="KW-1185">Reference proteome</keyword>
<dbReference type="GO" id="GO:0016301">
    <property type="term" value="F:kinase activity"/>
    <property type="evidence" value="ECO:0007669"/>
    <property type="project" value="UniProtKB-KW"/>
</dbReference>
<keyword evidence="7" id="KW-0444">Lipid biosynthesis</keyword>
<feature type="region of interest" description="Disordered" evidence="9">
    <location>
        <begin position="320"/>
        <end position="342"/>
    </location>
</feature>
<evidence type="ECO:0000256" key="6">
    <source>
        <dbReference type="ARBA" id="ARBA00022840"/>
    </source>
</evidence>
<gene>
    <name evidence="11" type="ORF">GA0111570_101291</name>
</gene>
<evidence type="ECO:0000256" key="1">
    <source>
        <dbReference type="ARBA" id="ARBA00001946"/>
    </source>
</evidence>
<evidence type="ECO:0000256" key="8">
    <source>
        <dbReference type="ARBA" id="ARBA00023264"/>
    </source>
</evidence>
<reference evidence="11 12" key="1">
    <citation type="submission" date="2016-06" db="EMBL/GenBank/DDBJ databases">
        <authorList>
            <person name="Olsen C.W."/>
            <person name="Carey S."/>
            <person name="Hinshaw L."/>
            <person name="Karasin A.I."/>
        </authorList>
    </citation>
    <scope>NUCLEOTIDE SEQUENCE [LARGE SCALE GENOMIC DNA]</scope>
    <source>
        <strain evidence="11 12">LZ-22</strain>
    </source>
</reference>
<feature type="domain" description="DAGKc" evidence="10">
    <location>
        <begin position="11"/>
        <end position="140"/>
    </location>
</feature>
<dbReference type="AlphaFoldDB" id="A0A1G6GDE6"/>
<protein>
    <submittedName>
        <fullName evidence="11">Diacylglycerol kinase family enzyme</fullName>
    </submittedName>
</protein>
<dbReference type="Gene3D" id="2.60.200.40">
    <property type="match status" value="1"/>
</dbReference>
<dbReference type="Proteomes" id="UP000199086">
    <property type="component" value="Unassembled WGS sequence"/>
</dbReference>
<accession>A0A1G6GDE6</accession>
<keyword evidence="4" id="KW-0547">Nucleotide-binding</keyword>
<organism evidence="11 12">
    <name type="scientific">Raineyella antarctica</name>
    <dbReference type="NCBI Taxonomy" id="1577474"/>
    <lineage>
        <taxon>Bacteria</taxon>
        <taxon>Bacillati</taxon>
        <taxon>Actinomycetota</taxon>
        <taxon>Actinomycetes</taxon>
        <taxon>Propionibacteriales</taxon>
        <taxon>Propionibacteriaceae</taxon>
        <taxon>Raineyella</taxon>
    </lineage>
</organism>